<dbReference type="Proteomes" id="UP001181622">
    <property type="component" value="Unassembled WGS sequence"/>
</dbReference>
<gene>
    <name evidence="2" type="ORF">IHQ68_11575</name>
</gene>
<sequence length="279" mass="30151">MTRIQTESGLASILVHVDLAPSAVERGRLAMSLADQHGAHLIGVAAEQQLLEIYSDMSVSVSATASEEERERVEKDLGAARRIFDKAVGSRNDVEWRSCVTDPERFLIQQARAADLVVIGRRPSSEAADGGLGVRPGSIALECGRPILVVPAGADFLAAQKVVVAWKDTREARRAVHDALPILKRADEVVVMTAAAASRDGGAEDVSIWLDRHGVRSRVSIHTGDVDHIAENLLGLADDIGADLIVSGAYGHSRTREWFFGGVTRDLLRSPRHCLFMSH</sequence>
<evidence type="ECO:0000256" key="1">
    <source>
        <dbReference type="ARBA" id="ARBA00008791"/>
    </source>
</evidence>
<accession>A0ABU1DGU1</accession>
<evidence type="ECO:0000313" key="3">
    <source>
        <dbReference type="Proteomes" id="UP001181622"/>
    </source>
</evidence>
<organism evidence="2 3">
    <name type="scientific">Chelatococcus sambhunathii</name>
    <dbReference type="NCBI Taxonomy" id="363953"/>
    <lineage>
        <taxon>Bacteria</taxon>
        <taxon>Pseudomonadati</taxon>
        <taxon>Pseudomonadota</taxon>
        <taxon>Alphaproteobacteria</taxon>
        <taxon>Hyphomicrobiales</taxon>
        <taxon>Chelatococcaceae</taxon>
        <taxon>Chelatococcus</taxon>
    </lineage>
</organism>
<dbReference type="PANTHER" id="PTHR46268:SF15">
    <property type="entry name" value="UNIVERSAL STRESS PROTEIN HP_0031"/>
    <property type="match status" value="1"/>
</dbReference>
<protein>
    <submittedName>
        <fullName evidence="2">Universal stress protein</fullName>
    </submittedName>
</protein>
<dbReference type="SUPFAM" id="SSF52402">
    <property type="entry name" value="Adenine nucleotide alpha hydrolases-like"/>
    <property type="match status" value="2"/>
</dbReference>
<keyword evidence="3" id="KW-1185">Reference proteome</keyword>
<dbReference type="EMBL" id="JADBEO010000022">
    <property type="protein sequence ID" value="MDR4307258.1"/>
    <property type="molecule type" value="Genomic_DNA"/>
</dbReference>
<dbReference type="CDD" id="cd00293">
    <property type="entry name" value="USP-like"/>
    <property type="match status" value="1"/>
</dbReference>
<name>A0ABU1DGU1_9HYPH</name>
<proteinExistence type="inferred from homology"/>
<reference evidence="2" key="1">
    <citation type="submission" date="2020-10" db="EMBL/GenBank/DDBJ databases">
        <authorList>
            <person name="Abbas A."/>
            <person name="Razzaq R."/>
            <person name="Waqas M."/>
            <person name="Abbas N."/>
            <person name="Nielsen T.K."/>
            <person name="Hansen L.H."/>
            <person name="Hussain S."/>
            <person name="Shahid M."/>
        </authorList>
    </citation>
    <scope>NUCLEOTIDE SEQUENCE</scope>
    <source>
        <strain evidence="2">S14</strain>
    </source>
</reference>
<dbReference type="RefSeq" id="WP_309391951.1">
    <property type="nucleotide sequence ID" value="NZ_JADBEO010000022.1"/>
</dbReference>
<comment type="similarity">
    <text evidence="1">Belongs to the universal stress protein A family.</text>
</comment>
<dbReference type="Gene3D" id="3.40.50.12370">
    <property type="match status" value="1"/>
</dbReference>
<dbReference type="PANTHER" id="PTHR46268">
    <property type="entry name" value="STRESS RESPONSE PROTEIN NHAX"/>
    <property type="match status" value="1"/>
</dbReference>
<evidence type="ECO:0000313" key="2">
    <source>
        <dbReference type="EMBL" id="MDR4307258.1"/>
    </source>
</evidence>
<comment type="caution">
    <text evidence="2">The sequence shown here is derived from an EMBL/GenBank/DDBJ whole genome shotgun (WGS) entry which is preliminary data.</text>
</comment>